<feature type="transmembrane region" description="Helical" evidence="1">
    <location>
        <begin position="375"/>
        <end position="397"/>
    </location>
</feature>
<feature type="transmembrane region" description="Helical" evidence="1">
    <location>
        <begin position="646"/>
        <end position="668"/>
    </location>
</feature>
<dbReference type="Gene3D" id="3.30.450.20">
    <property type="entry name" value="PAS domain"/>
    <property type="match status" value="1"/>
</dbReference>
<accession>A0ABY3MXT9</accession>
<gene>
    <name evidence="2" type="ORF">CWS31_007115</name>
</gene>
<evidence type="ECO:0000256" key="1">
    <source>
        <dbReference type="SAM" id="Phobius"/>
    </source>
</evidence>
<keyword evidence="1" id="KW-1133">Transmembrane helix</keyword>
<keyword evidence="3" id="KW-1185">Reference proteome</keyword>
<feature type="transmembrane region" description="Helical" evidence="1">
    <location>
        <begin position="609"/>
        <end position="634"/>
    </location>
</feature>
<name>A0ABY3MXT9_9GAMM</name>
<reference evidence="2 3" key="1">
    <citation type="submission" date="2019-08" db="EMBL/GenBank/DDBJ databases">
        <title>Microbe sample from Colwellia echini.</title>
        <authorList>
            <person name="Christiansen L."/>
            <person name="Pathiraja D."/>
            <person name="Schultz-Johansen M."/>
            <person name="Choi I.-G."/>
            <person name="Stougaard P."/>
        </authorList>
    </citation>
    <scope>NUCLEOTIDE SEQUENCE [LARGE SCALE GENOMIC DNA]</scope>
    <source>
        <strain evidence="2 3">A3</strain>
    </source>
</reference>
<organism evidence="2 3">
    <name type="scientific">Colwellia echini</name>
    <dbReference type="NCBI Taxonomy" id="1982103"/>
    <lineage>
        <taxon>Bacteria</taxon>
        <taxon>Pseudomonadati</taxon>
        <taxon>Pseudomonadota</taxon>
        <taxon>Gammaproteobacteria</taxon>
        <taxon>Alteromonadales</taxon>
        <taxon>Colwelliaceae</taxon>
        <taxon>Colwellia</taxon>
    </lineage>
</organism>
<keyword evidence="1" id="KW-0472">Membrane</keyword>
<proteinExistence type="predicted"/>
<dbReference type="CDD" id="cd12913">
    <property type="entry name" value="PDC1_MCP_like"/>
    <property type="match status" value="1"/>
</dbReference>
<feature type="transmembrane region" description="Helical" evidence="1">
    <location>
        <begin position="37"/>
        <end position="56"/>
    </location>
</feature>
<feature type="transmembrane region" description="Helical" evidence="1">
    <location>
        <begin position="680"/>
        <end position="702"/>
    </location>
</feature>
<dbReference type="RefSeq" id="WP_101345450.1">
    <property type="nucleotide sequence ID" value="NZ_PJAI02000006.1"/>
</dbReference>
<dbReference type="Proteomes" id="UP000815846">
    <property type="component" value="Unassembled WGS sequence"/>
</dbReference>
<evidence type="ECO:0000313" key="2">
    <source>
        <dbReference type="EMBL" id="TYK66032.1"/>
    </source>
</evidence>
<protein>
    <recommendedName>
        <fullName evidence="4">Cache domain-containing protein</fullName>
    </recommendedName>
</protein>
<feature type="transmembrane region" description="Helical" evidence="1">
    <location>
        <begin position="722"/>
        <end position="740"/>
    </location>
</feature>
<dbReference type="Pfam" id="PF22673">
    <property type="entry name" value="MCP-like_PDC_1"/>
    <property type="match status" value="1"/>
</dbReference>
<feature type="transmembrane region" description="Helical" evidence="1">
    <location>
        <begin position="345"/>
        <end position="363"/>
    </location>
</feature>
<comment type="caution">
    <text evidence="2">The sequence shown here is derived from an EMBL/GenBank/DDBJ whole genome shotgun (WGS) entry which is preliminary data.</text>
</comment>
<dbReference type="EMBL" id="PJAI02000006">
    <property type="protein sequence ID" value="TYK66032.1"/>
    <property type="molecule type" value="Genomic_DNA"/>
</dbReference>
<evidence type="ECO:0000313" key="3">
    <source>
        <dbReference type="Proteomes" id="UP000815846"/>
    </source>
</evidence>
<evidence type="ECO:0008006" key="4">
    <source>
        <dbReference type="Google" id="ProtNLM"/>
    </source>
</evidence>
<sequence>MSLDEHLSKESAKESSLTENKKATQISAIKAPFRGTFLLAPLILLFTVVMAVYSAINYWTLRDNTFEAQQVSYLQDTVKATANIETFIATVESSAQRLASAISDSRLNKSDYQQALLTMLQKNSMFFGGGIAFLPEIIDGERRLYAPYFAKNTQLDDADSFVFMQIADSYDYTLAGNEWFEEALEQGSRWSKPYFDTELGNILMTTYSAVIYWPDTNGHPQPVGVVTIDISIDDLGKAVHSLKFGGEGYAEILTGEGVYIYSPNKAYVLDKHNVFNDKRWRESKNYEVLKNSIEVGEPSIVKVYDQHTKQYDWVSTSDLLGSNWRMIVNFSEREVTLRSVELRHCLMHLILWSVLSICTALLYKQVVAPKNAVISWPTSLLVALVLILGVCSTWWVTKNFNSGDELKGLAITNKGQAHAIEQEYSNRALAHLTEQVVFIPTGIYIESMKFTSHNDIRVIGSVWQKFDLIEHKHVKRGVIFPGGAGVEFSQPFIEQQGDIELVRWQFQASLRFSLEYDRYPMVKDDFAIGIFSKDTGGNVLLIPDVESFIYLAPTSLPGISPEVFLPGWNIDKSLFEFREWNHRTTFGKEVTVKYENLPELYFNIGLSKVFVPAFISHLTPLLIAGLIAFITMLISTHDKTRLKFMGTGIGFDIGISTSIFFVVALSHIGLRERVVSDSIFYLELFYLLMYVNLISVCVHSILSGLNQQLLTKITFGIAAKKAFFPLNMFVVFIFSWLTFYT</sequence>
<keyword evidence="1" id="KW-0812">Transmembrane</keyword>